<comment type="caution">
    <text evidence="1">The sequence shown here is derived from an EMBL/GenBank/DDBJ whole genome shotgun (WGS) entry which is preliminary data.</text>
</comment>
<evidence type="ECO:0000313" key="1">
    <source>
        <dbReference type="EMBL" id="KYO33611.1"/>
    </source>
</evidence>
<dbReference type="EMBL" id="AKHW03003682">
    <property type="protein sequence ID" value="KYO33611.1"/>
    <property type="molecule type" value="Genomic_DNA"/>
</dbReference>
<proteinExistence type="predicted"/>
<dbReference type="AlphaFoldDB" id="A0A151NA11"/>
<organism evidence="1 2">
    <name type="scientific">Alligator mississippiensis</name>
    <name type="common">American alligator</name>
    <dbReference type="NCBI Taxonomy" id="8496"/>
    <lineage>
        <taxon>Eukaryota</taxon>
        <taxon>Metazoa</taxon>
        <taxon>Chordata</taxon>
        <taxon>Craniata</taxon>
        <taxon>Vertebrata</taxon>
        <taxon>Euteleostomi</taxon>
        <taxon>Archelosauria</taxon>
        <taxon>Archosauria</taxon>
        <taxon>Crocodylia</taxon>
        <taxon>Alligatoridae</taxon>
        <taxon>Alligatorinae</taxon>
        <taxon>Alligator</taxon>
    </lineage>
</organism>
<keyword evidence="2" id="KW-1185">Reference proteome</keyword>
<accession>A0A151NA11</accession>
<name>A0A151NA11_ALLMI</name>
<protein>
    <submittedName>
        <fullName evidence="1">Uncharacterized protein</fullName>
    </submittedName>
</protein>
<reference evidence="1 2" key="1">
    <citation type="journal article" date="2012" name="Genome Biol.">
        <title>Sequencing three crocodilian genomes to illuminate the evolution of archosaurs and amniotes.</title>
        <authorList>
            <person name="St John J.A."/>
            <person name="Braun E.L."/>
            <person name="Isberg S.R."/>
            <person name="Miles L.G."/>
            <person name="Chong A.Y."/>
            <person name="Gongora J."/>
            <person name="Dalzell P."/>
            <person name="Moran C."/>
            <person name="Bed'hom B."/>
            <person name="Abzhanov A."/>
            <person name="Burgess S.C."/>
            <person name="Cooksey A.M."/>
            <person name="Castoe T.A."/>
            <person name="Crawford N.G."/>
            <person name="Densmore L.D."/>
            <person name="Drew J.C."/>
            <person name="Edwards S.V."/>
            <person name="Faircloth B.C."/>
            <person name="Fujita M.K."/>
            <person name="Greenwold M.J."/>
            <person name="Hoffmann F.G."/>
            <person name="Howard J.M."/>
            <person name="Iguchi T."/>
            <person name="Janes D.E."/>
            <person name="Khan S.Y."/>
            <person name="Kohno S."/>
            <person name="de Koning A.J."/>
            <person name="Lance S.L."/>
            <person name="McCarthy F.M."/>
            <person name="McCormack J.E."/>
            <person name="Merchant M.E."/>
            <person name="Peterson D.G."/>
            <person name="Pollock D.D."/>
            <person name="Pourmand N."/>
            <person name="Raney B.J."/>
            <person name="Roessler K.A."/>
            <person name="Sanford J.R."/>
            <person name="Sawyer R.H."/>
            <person name="Schmidt C.J."/>
            <person name="Triplett E.W."/>
            <person name="Tuberville T.D."/>
            <person name="Venegas-Anaya M."/>
            <person name="Howard J.T."/>
            <person name="Jarvis E.D."/>
            <person name="Guillette L.J.Jr."/>
            <person name="Glenn T.C."/>
            <person name="Green R.E."/>
            <person name="Ray D.A."/>
        </authorList>
    </citation>
    <scope>NUCLEOTIDE SEQUENCE [LARGE SCALE GENOMIC DNA]</scope>
    <source>
        <strain evidence="1">KSC_2009_1</strain>
    </source>
</reference>
<sequence>MPDWTSWGWAPPLAPGTWPGELQHGPCPAHMRGGRRHKQRATGAILKKGKAPTTAGLAKFRRKNFRI</sequence>
<evidence type="ECO:0000313" key="2">
    <source>
        <dbReference type="Proteomes" id="UP000050525"/>
    </source>
</evidence>
<dbReference type="Proteomes" id="UP000050525">
    <property type="component" value="Unassembled WGS sequence"/>
</dbReference>
<gene>
    <name evidence="1" type="ORF">Y1Q_0008765</name>
</gene>